<comment type="subcellular location">
    <subcellularLocation>
        <location evidence="1">Secreted</location>
    </subcellularLocation>
</comment>
<feature type="chain" id="PRO_5043137471" evidence="5">
    <location>
        <begin position="20"/>
        <end position="137"/>
    </location>
</feature>
<dbReference type="Proteomes" id="UP000271087">
    <property type="component" value="Unassembled WGS sequence"/>
</dbReference>
<dbReference type="InterPro" id="IPR038479">
    <property type="entry name" value="Transthyretin-like_sf"/>
</dbReference>
<organism evidence="8">
    <name type="scientific">Onchocerca ochengi</name>
    <name type="common">Filarial nematode worm</name>
    <dbReference type="NCBI Taxonomy" id="42157"/>
    <lineage>
        <taxon>Eukaryota</taxon>
        <taxon>Metazoa</taxon>
        <taxon>Ecdysozoa</taxon>
        <taxon>Nematoda</taxon>
        <taxon>Chromadorea</taxon>
        <taxon>Rhabditida</taxon>
        <taxon>Spirurina</taxon>
        <taxon>Spiruromorpha</taxon>
        <taxon>Filarioidea</taxon>
        <taxon>Onchocercidae</taxon>
        <taxon>Onchocerca</taxon>
    </lineage>
</organism>
<dbReference type="PANTHER" id="PTHR21700">
    <property type="entry name" value="TRANSTHYRETIN-LIKE FAMILY PROTEIN-RELATED"/>
    <property type="match status" value="1"/>
</dbReference>
<gene>
    <name evidence="6" type="ORF">NOO_LOCUS7654</name>
</gene>
<reference evidence="8" key="1">
    <citation type="submission" date="2016-06" db="UniProtKB">
        <authorList>
            <consortium name="WormBaseParasite"/>
        </authorList>
    </citation>
    <scope>IDENTIFICATION</scope>
</reference>
<accession>A0A182EHS8</accession>
<reference evidence="6 7" key="2">
    <citation type="submission" date="2018-08" db="EMBL/GenBank/DDBJ databases">
        <authorList>
            <person name="Laetsch R D."/>
            <person name="Stevens L."/>
            <person name="Kumar S."/>
            <person name="Blaxter L. M."/>
        </authorList>
    </citation>
    <scope>NUCLEOTIDE SEQUENCE [LARGE SCALE GENOMIC DNA]</scope>
</reference>
<evidence type="ECO:0000313" key="8">
    <source>
        <dbReference type="WBParaSite" id="nOo.2.0.1.t07654-RA"/>
    </source>
</evidence>
<dbReference type="AlphaFoldDB" id="A0A182EHS8"/>
<comment type="similarity">
    <text evidence="2">Belongs to the nematode transthyretin-like family.</text>
</comment>
<keyword evidence="7" id="KW-1185">Reference proteome</keyword>
<dbReference type="InterPro" id="IPR001534">
    <property type="entry name" value="Transthyretin-like"/>
</dbReference>
<evidence type="ECO:0000313" key="7">
    <source>
        <dbReference type="Proteomes" id="UP000271087"/>
    </source>
</evidence>
<sequence>MLYIVLFLWSIAGCPSMLAAICSTYNITVTGQLGCGDRALKNVLVELYEDDTIDPDDLLNATKSNSKGYFIIYGEECEVGGIEPYLRITHNCEDGALSENCIITDDFPIPTNKIGSVYNMGIVSLNIARKNHIKNCR</sequence>
<dbReference type="Pfam" id="PF01060">
    <property type="entry name" value="TTR-52"/>
    <property type="match status" value="1"/>
</dbReference>
<protein>
    <submittedName>
        <fullName evidence="8">Transthyretin-like family protein</fullName>
    </submittedName>
</protein>
<keyword evidence="3" id="KW-0964">Secreted</keyword>
<proteinExistence type="inferred from homology"/>
<keyword evidence="4 5" id="KW-0732">Signal</keyword>
<dbReference type="OrthoDB" id="5826894at2759"/>
<dbReference type="PANTHER" id="PTHR21700:SF30">
    <property type="entry name" value="TRANSTHYRETIN-LIKE FAMILY PROTEIN"/>
    <property type="match status" value="1"/>
</dbReference>
<evidence type="ECO:0000256" key="1">
    <source>
        <dbReference type="ARBA" id="ARBA00004613"/>
    </source>
</evidence>
<feature type="signal peptide" evidence="5">
    <location>
        <begin position="1"/>
        <end position="19"/>
    </location>
</feature>
<dbReference type="WBParaSite" id="nOo.2.0.1.t07654-RA">
    <property type="protein sequence ID" value="nOo.2.0.1.t07654-RA"/>
    <property type="gene ID" value="nOo.2.0.1.g07654"/>
</dbReference>
<dbReference type="GO" id="GO:0009986">
    <property type="term" value="C:cell surface"/>
    <property type="evidence" value="ECO:0007669"/>
    <property type="project" value="InterPro"/>
</dbReference>
<evidence type="ECO:0000256" key="3">
    <source>
        <dbReference type="ARBA" id="ARBA00022525"/>
    </source>
</evidence>
<dbReference type="GO" id="GO:0005576">
    <property type="term" value="C:extracellular region"/>
    <property type="evidence" value="ECO:0007669"/>
    <property type="project" value="UniProtKB-SubCell"/>
</dbReference>
<evidence type="ECO:0000313" key="6">
    <source>
        <dbReference type="EMBL" id="VDK86872.1"/>
    </source>
</evidence>
<evidence type="ECO:0000256" key="5">
    <source>
        <dbReference type="SAM" id="SignalP"/>
    </source>
</evidence>
<name>A0A182EHS8_ONCOC</name>
<evidence type="ECO:0000256" key="4">
    <source>
        <dbReference type="ARBA" id="ARBA00022729"/>
    </source>
</evidence>
<evidence type="ECO:0000256" key="2">
    <source>
        <dbReference type="ARBA" id="ARBA00010112"/>
    </source>
</evidence>
<dbReference type="EMBL" id="UYRW01002826">
    <property type="protein sequence ID" value="VDK86872.1"/>
    <property type="molecule type" value="Genomic_DNA"/>
</dbReference>
<dbReference type="Gene3D" id="2.60.40.3330">
    <property type="match status" value="1"/>
</dbReference>